<evidence type="ECO:0000313" key="4">
    <source>
        <dbReference type="Proteomes" id="UP000316215"/>
    </source>
</evidence>
<dbReference type="Pfam" id="PF13449">
    <property type="entry name" value="Phytase-like"/>
    <property type="match status" value="1"/>
</dbReference>
<evidence type="ECO:0000313" key="3">
    <source>
        <dbReference type="EMBL" id="QDI69986.1"/>
    </source>
</evidence>
<sequence>MWIKVAARTAPRADTAGSAAPAEGSPRSAGGRPPPVRFRRRTEAYAEPRTGQAALLLLFTAAPAGPGRRVGRSGSAVGHSAPQRSTPEERCCGRLAVVERDKLNGPAARIKRIHAVDLPRGAAPEGALTVLPKRLVHDVLPDLRATKGWTQEKLEGFAVAGNGRVFAVTDNDGLDDSTGETVFLDLGSRRGMFGRD</sequence>
<organism evidence="3 4">
    <name type="scientific">Streptomyces calvus</name>
    <dbReference type="NCBI Taxonomy" id="67282"/>
    <lineage>
        <taxon>Bacteria</taxon>
        <taxon>Bacillati</taxon>
        <taxon>Actinomycetota</taxon>
        <taxon>Actinomycetes</taxon>
        <taxon>Kitasatosporales</taxon>
        <taxon>Streptomycetaceae</taxon>
        <taxon>Streptomyces</taxon>
    </lineage>
</organism>
<dbReference type="InterPro" id="IPR027372">
    <property type="entry name" value="Phytase-like_dom"/>
</dbReference>
<dbReference type="Proteomes" id="UP000316215">
    <property type="component" value="Chromosome"/>
</dbReference>
<keyword evidence="4" id="KW-1185">Reference proteome</keyword>
<feature type="compositionally biased region" description="Low complexity" evidence="1">
    <location>
        <begin position="67"/>
        <end position="81"/>
    </location>
</feature>
<feature type="region of interest" description="Disordered" evidence="1">
    <location>
        <begin position="67"/>
        <end position="88"/>
    </location>
</feature>
<gene>
    <name evidence="3" type="ORF">CD934_15725</name>
</gene>
<dbReference type="AlphaFoldDB" id="A0A514JRK0"/>
<evidence type="ECO:0000256" key="1">
    <source>
        <dbReference type="SAM" id="MobiDB-lite"/>
    </source>
</evidence>
<proteinExistence type="predicted"/>
<dbReference type="KEGG" id="sast:CD934_15725"/>
<dbReference type="EMBL" id="CP022310">
    <property type="protein sequence ID" value="QDI69986.1"/>
    <property type="molecule type" value="Genomic_DNA"/>
</dbReference>
<evidence type="ECO:0000259" key="2">
    <source>
        <dbReference type="Pfam" id="PF13449"/>
    </source>
</evidence>
<accession>A0A514JRK0</accession>
<feature type="domain" description="Phytase-like" evidence="2">
    <location>
        <begin position="93"/>
        <end position="172"/>
    </location>
</feature>
<reference evidence="3 4" key="1">
    <citation type="submission" date="2017-07" db="EMBL/GenBank/DDBJ databases">
        <title>The Complete Genome of Streptomyces asterosporus-ZSY.</title>
        <authorList>
            <person name="Zhang S."/>
        </authorList>
    </citation>
    <scope>NUCLEOTIDE SEQUENCE [LARGE SCALE GENOMIC DNA]</scope>
    <source>
        <strain evidence="3 4">DSM 41452</strain>
    </source>
</reference>
<protein>
    <recommendedName>
        <fullName evidence="2">Phytase-like domain-containing protein</fullName>
    </recommendedName>
</protein>
<name>A0A514JRK0_9ACTN</name>
<feature type="region of interest" description="Disordered" evidence="1">
    <location>
        <begin position="1"/>
        <end position="36"/>
    </location>
</feature>